<dbReference type="InterPro" id="IPR036431">
    <property type="entry name" value="ARID_dom_sf"/>
</dbReference>
<feature type="region of interest" description="Disordered" evidence="4">
    <location>
        <begin position="1"/>
        <end position="24"/>
    </location>
</feature>
<feature type="compositionally biased region" description="Polar residues" evidence="4">
    <location>
        <begin position="435"/>
        <end position="446"/>
    </location>
</feature>
<name>A0A9D2YBL0_NOTFU</name>
<sequence>METQVQVNMAQGEVQEKSTKDPTEEITEEQFLKNLYIFMKKRDTPIERIPNLGFKQIDLFVMFRTVNELGGYHQVTSHQLWKRVYNSLGGNPRSTSAATCTRRHYEKLLLPYECHLKGILMSSSPQLQPKPYRYTKDDEGGQRPSKRRLLSLPTGSHSYQSDPHGTIFPLHLPFHHYYNLTHAILPAYVPIPSSVLTPHVPSLPKPESKRMFFQTSQLNSINAVKEPLEQLRFLAEQYKTSEGLMEPLNLSKKESPREAKITPVSSFSPPSSSKNPKFLNKPSSLYSPHQAGVLRREASETQDGESNEGALVFSEPLKEKMDSVDVKALTPSRSPVNDSDLIIDEDVFEVMSTSPKTNVLVGPAEEREVRLSRETSKEEKDNMEIEVPLSVFRNWLKLWGSSAKLPEVNGPFVPDPKLSSGQKSWSGVDSFPSDLTSWMNPHNQDSAGDLRLKKEPSPSPKPNTQTTSHQNSSSQSLFTDYKFSPSGVAPKIPAGREIWPLKQQDQDPYSGKYTKSWKTQNKDTQAPSKPVATDSSFIRPPQVIAPRFVKGDTVWGGQQRLEMEPAAVVMVDSIPASVLPLTKEEVMKLKKIISSSS</sequence>
<reference evidence="6" key="1">
    <citation type="submission" date="2020-03" db="EMBL/GenBank/DDBJ databases">
        <title>Intra-Species Differences in Population Size shape Life History and Genome Evolution.</title>
        <authorList>
            <person name="Willemsen D."/>
            <person name="Cui R."/>
            <person name="Valenzano D.R."/>
        </authorList>
    </citation>
    <scope>NUCLEOTIDE SEQUENCE</scope>
    <source>
        <strain evidence="6">GRZ</strain>
        <tissue evidence="6">Whole</tissue>
    </source>
</reference>
<feature type="compositionally biased region" description="Polar residues" evidence="4">
    <location>
        <begin position="516"/>
        <end position="527"/>
    </location>
</feature>
<evidence type="ECO:0000313" key="7">
    <source>
        <dbReference type="Proteomes" id="UP000822369"/>
    </source>
</evidence>
<protein>
    <submittedName>
        <fullName evidence="6">LOC107374871-like protein</fullName>
    </submittedName>
</protein>
<feature type="region of interest" description="Disordered" evidence="4">
    <location>
        <begin position="494"/>
        <end position="536"/>
    </location>
</feature>
<dbReference type="GO" id="GO:0006357">
    <property type="term" value="P:regulation of transcription by RNA polymerase II"/>
    <property type="evidence" value="ECO:0007669"/>
    <property type="project" value="TreeGrafter"/>
</dbReference>
<dbReference type="EMBL" id="JAAVVJ010000008">
    <property type="protein sequence ID" value="KAF7217521.1"/>
    <property type="molecule type" value="Genomic_DNA"/>
</dbReference>
<dbReference type="CDD" id="cd16869">
    <property type="entry name" value="ARID_ARID5"/>
    <property type="match status" value="1"/>
</dbReference>
<comment type="caution">
    <text evidence="6">The sequence shown here is derived from an EMBL/GenBank/DDBJ whole genome shotgun (WGS) entry which is preliminary data.</text>
</comment>
<dbReference type="Proteomes" id="UP000822369">
    <property type="component" value="Chromosome 8"/>
</dbReference>
<dbReference type="KEGG" id="nfu:107374871"/>
<feature type="region of interest" description="Disordered" evidence="4">
    <location>
        <begin position="127"/>
        <end position="157"/>
    </location>
</feature>
<dbReference type="SUPFAM" id="SSF46774">
    <property type="entry name" value="ARID-like"/>
    <property type="match status" value="1"/>
</dbReference>
<keyword evidence="3" id="KW-0539">Nucleus</keyword>
<dbReference type="InterPro" id="IPR001606">
    <property type="entry name" value="ARID_dom"/>
</dbReference>
<evidence type="ECO:0000256" key="1">
    <source>
        <dbReference type="ARBA" id="ARBA00023015"/>
    </source>
</evidence>
<dbReference type="GO" id="GO:0000976">
    <property type="term" value="F:transcription cis-regulatory region binding"/>
    <property type="evidence" value="ECO:0007669"/>
    <property type="project" value="TreeGrafter"/>
</dbReference>
<accession>A0A9D2YBL0</accession>
<dbReference type="Pfam" id="PF01388">
    <property type="entry name" value="ARID"/>
    <property type="match status" value="1"/>
</dbReference>
<dbReference type="GO" id="GO:0005634">
    <property type="term" value="C:nucleus"/>
    <property type="evidence" value="ECO:0007669"/>
    <property type="project" value="TreeGrafter"/>
</dbReference>
<feature type="compositionally biased region" description="Basic and acidic residues" evidence="4">
    <location>
        <begin position="14"/>
        <end position="23"/>
    </location>
</feature>
<dbReference type="AlphaFoldDB" id="A0A9D2YBL0"/>
<dbReference type="PANTHER" id="PTHR13964:SF25">
    <property type="entry name" value="AT-RICH INTERACTIVE DOMAIN-CONTAINING PROTEIN 5A"/>
    <property type="match status" value="1"/>
</dbReference>
<feature type="compositionally biased region" description="Low complexity" evidence="4">
    <location>
        <begin position="463"/>
        <end position="476"/>
    </location>
</feature>
<proteinExistence type="predicted"/>
<dbReference type="OMA" id="LAYECHV"/>
<dbReference type="InterPro" id="IPR051232">
    <property type="entry name" value="ARID/SWI1_ChromRemod"/>
</dbReference>
<feature type="domain" description="ARID" evidence="5">
    <location>
        <begin position="25"/>
        <end position="117"/>
    </location>
</feature>
<evidence type="ECO:0000259" key="5">
    <source>
        <dbReference type="PROSITE" id="PS51011"/>
    </source>
</evidence>
<gene>
    <name evidence="6" type="ORF">G4P62_002234</name>
</gene>
<dbReference type="FunFam" id="1.10.150.60:FF:000015">
    <property type="entry name" value="AT-rich interactive domain-containing protein 5B"/>
    <property type="match status" value="1"/>
</dbReference>
<feature type="compositionally biased region" description="Basic and acidic residues" evidence="4">
    <location>
        <begin position="251"/>
        <end position="260"/>
    </location>
</feature>
<organism evidence="6 7">
    <name type="scientific">Nothobranchius furzeri</name>
    <name type="common">Turquoise killifish</name>
    <dbReference type="NCBI Taxonomy" id="105023"/>
    <lineage>
        <taxon>Eukaryota</taxon>
        <taxon>Metazoa</taxon>
        <taxon>Chordata</taxon>
        <taxon>Craniata</taxon>
        <taxon>Vertebrata</taxon>
        <taxon>Euteleostomi</taxon>
        <taxon>Actinopterygii</taxon>
        <taxon>Neopterygii</taxon>
        <taxon>Teleostei</taxon>
        <taxon>Neoteleostei</taxon>
        <taxon>Acanthomorphata</taxon>
        <taxon>Ovalentaria</taxon>
        <taxon>Atherinomorphae</taxon>
        <taxon>Cyprinodontiformes</taxon>
        <taxon>Nothobranchiidae</taxon>
        <taxon>Nothobranchius</taxon>
    </lineage>
</organism>
<feature type="region of interest" description="Disordered" evidence="4">
    <location>
        <begin position="246"/>
        <end position="315"/>
    </location>
</feature>
<evidence type="ECO:0000313" key="6">
    <source>
        <dbReference type="EMBL" id="KAF7217521.1"/>
    </source>
</evidence>
<feature type="compositionally biased region" description="Low complexity" evidence="4">
    <location>
        <begin position="265"/>
        <end position="284"/>
    </location>
</feature>
<evidence type="ECO:0000256" key="4">
    <source>
        <dbReference type="SAM" id="MobiDB-lite"/>
    </source>
</evidence>
<dbReference type="PROSITE" id="PS51011">
    <property type="entry name" value="ARID"/>
    <property type="match status" value="1"/>
</dbReference>
<dbReference type="Gene3D" id="1.10.150.60">
    <property type="entry name" value="ARID DNA-binding domain"/>
    <property type="match status" value="1"/>
</dbReference>
<keyword evidence="2" id="KW-0804">Transcription</keyword>
<dbReference type="SMART" id="SM00501">
    <property type="entry name" value="BRIGHT"/>
    <property type="match status" value="1"/>
</dbReference>
<dbReference type="OrthoDB" id="1938591at2759"/>
<keyword evidence="1" id="KW-0805">Transcription regulation</keyword>
<feature type="region of interest" description="Disordered" evidence="4">
    <location>
        <begin position="435"/>
        <end position="480"/>
    </location>
</feature>
<evidence type="ECO:0000256" key="3">
    <source>
        <dbReference type="ARBA" id="ARBA00023242"/>
    </source>
</evidence>
<dbReference type="PANTHER" id="PTHR13964">
    <property type="entry name" value="RBP-RELATED"/>
    <property type="match status" value="1"/>
</dbReference>
<dbReference type="SMART" id="SM01014">
    <property type="entry name" value="ARID"/>
    <property type="match status" value="1"/>
</dbReference>
<evidence type="ECO:0000256" key="2">
    <source>
        <dbReference type="ARBA" id="ARBA00023163"/>
    </source>
</evidence>